<feature type="coiled-coil region" evidence="1">
    <location>
        <begin position="10"/>
        <end position="44"/>
    </location>
</feature>
<dbReference type="Proteomes" id="UP000829354">
    <property type="component" value="Chromosome X"/>
</dbReference>
<name>A0AAE9EPW3_CAEBR</name>
<evidence type="ECO:0000313" key="5">
    <source>
        <dbReference type="EMBL" id="UMM38638.1"/>
    </source>
</evidence>
<evidence type="ECO:0000256" key="1">
    <source>
        <dbReference type="SAM" id="Coils"/>
    </source>
</evidence>
<keyword evidence="1" id="KW-0175">Coiled coil</keyword>
<evidence type="ECO:0000313" key="4">
    <source>
        <dbReference type="EMBL" id="UMM31463.1"/>
    </source>
</evidence>
<dbReference type="EMBL" id="CP092621">
    <property type="protein sequence ID" value="UMM20999.1"/>
    <property type="molecule type" value="Genomic_DNA"/>
</dbReference>
<evidence type="ECO:0000313" key="7">
    <source>
        <dbReference type="Proteomes" id="UP000829354"/>
    </source>
</evidence>
<gene>
    <name evidence="3" type="ORF">L5515_009971</name>
    <name evidence="4" type="ORF">L5515_012928</name>
    <name evidence="2" type="ORF">L5515_016040</name>
    <name evidence="5" type="ORF">L5515_016050</name>
    <name evidence="6" type="ORF">L5515_016051</name>
</gene>
<reference evidence="3 7" key="1">
    <citation type="submission" date="2022-04" db="EMBL/GenBank/DDBJ databases">
        <title>Chromosome-level reference genomes for two strains of Caenorhabditis briggsae: an improved platform for comparative genomics.</title>
        <authorList>
            <person name="Stevens L."/>
            <person name="Andersen E."/>
        </authorList>
    </citation>
    <scope>NUCLEOTIDE SEQUENCE [LARGE SCALE GENOMIC DNA]</scope>
    <source>
        <strain evidence="3">VX34</strain>
        <tissue evidence="3">Whole-organism</tissue>
    </source>
</reference>
<dbReference type="Proteomes" id="UP000829354">
    <property type="component" value="Chromosome II"/>
</dbReference>
<evidence type="ECO:0000313" key="2">
    <source>
        <dbReference type="EMBL" id="UMM20999.1"/>
    </source>
</evidence>
<organism evidence="3 7">
    <name type="scientific">Caenorhabditis briggsae</name>
    <dbReference type="NCBI Taxonomy" id="6238"/>
    <lineage>
        <taxon>Eukaryota</taxon>
        <taxon>Metazoa</taxon>
        <taxon>Ecdysozoa</taxon>
        <taxon>Nematoda</taxon>
        <taxon>Chromadorea</taxon>
        <taxon>Rhabditida</taxon>
        <taxon>Rhabditina</taxon>
        <taxon>Rhabditomorpha</taxon>
        <taxon>Rhabditoidea</taxon>
        <taxon>Rhabditidae</taxon>
        <taxon>Peloderinae</taxon>
        <taxon>Caenorhabditis</taxon>
    </lineage>
</organism>
<dbReference type="EMBL" id="CP092625">
    <property type="protein sequence ID" value="UMM38638.1"/>
    <property type="molecule type" value="Genomic_DNA"/>
</dbReference>
<accession>A0AAE9EPW3</accession>
<dbReference type="EMBL" id="CP092623">
    <property type="protein sequence ID" value="UMM31463.1"/>
    <property type="molecule type" value="Genomic_DNA"/>
</dbReference>
<dbReference type="Proteomes" id="UP000829354">
    <property type="component" value="Chromosome IV"/>
</dbReference>
<keyword evidence="7" id="KW-1185">Reference proteome</keyword>
<evidence type="ECO:0000313" key="3">
    <source>
        <dbReference type="EMBL" id="UMM26142.1"/>
    </source>
</evidence>
<proteinExistence type="predicted"/>
<dbReference type="EMBL" id="CP092625">
    <property type="protein sequence ID" value="UMM38640.1"/>
    <property type="molecule type" value="Genomic_DNA"/>
</dbReference>
<dbReference type="EMBL" id="CP092623">
    <property type="protein sequence ID" value="UMM26142.1"/>
    <property type="molecule type" value="Genomic_DNA"/>
</dbReference>
<dbReference type="AlphaFoldDB" id="A0AAE9EPW3"/>
<sequence>MSSLNAVQELRIAESDIKVLQLEIMELEKDRFVVEEKADNEEKNAVYWKRMPEHFESKYKSERKANRDTQEEMAKKVRFQRIRFEMVHMQLIEQRSAVARLTAEMEELKLKE</sequence>
<evidence type="ECO:0000313" key="6">
    <source>
        <dbReference type="EMBL" id="UMM38640.1"/>
    </source>
</evidence>
<protein>
    <submittedName>
        <fullName evidence="3">Uncharacterized protein</fullName>
    </submittedName>
</protein>